<evidence type="ECO:0000313" key="1">
    <source>
        <dbReference type="EMBL" id="JAP49962.1"/>
    </source>
</evidence>
<organism evidence="1">
    <name type="scientific">Schistocephalus solidus</name>
    <name type="common">Tapeworm</name>
    <dbReference type="NCBI Taxonomy" id="70667"/>
    <lineage>
        <taxon>Eukaryota</taxon>
        <taxon>Metazoa</taxon>
        <taxon>Spiralia</taxon>
        <taxon>Lophotrochozoa</taxon>
        <taxon>Platyhelminthes</taxon>
        <taxon>Cestoda</taxon>
        <taxon>Eucestoda</taxon>
        <taxon>Diphyllobothriidea</taxon>
        <taxon>Diphyllobothriidae</taxon>
        <taxon>Schistocephalus</taxon>
    </lineage>
</organism>
<gene>
    <name evidence="1" type="ORF">TR107059</name>
</gene>
<feature type="non-terminal residue" evidence="1">
    <location>
        <position position="1"/>
    </location>
</feature>
<reference evidence="1" key="1">
    <citation type="submission" date="2016-01" db="EMBL/GenBank/DDBJ databases">
        <title>Reference transcriptome for the parasite Schistocephalus solidus: insights into the molecular evolution of parasitism.</title>
        <authorList>
            <person name="Hebert F.O."/>
            <person name="Grambauer S."/>
            <person name="Barber I."/>
            <person name="Landry C.R."/>
            <person name="Aubin-Horth N."/>
        </authorList>
    </citation>
    <scope>NUCLEOTIDE SEQUENCE</scope>
</reference>
<name>A0A0X3PNM5_SCHSO</name>
<protein>
    <submittedName>
        <fullName evidence="1">Uncharacterized protein</fullName>
    </submittedName>
</protein>
<dbReference type="EMBL" id="GEEE01013263">
    <property type="protein sequence ID" value="JAP49962.1"/>
    <property type="molecule type" value="Transcribed_RNA"/>
</dbReference>
<proteinExistence type="predicted"/>
<dbReference type="AlphaFoldDB" id="A0A0X3PNM5"/>
<sequence>PPPSALHSKKLPAASLFSTSLHYHQPGRVFRRMPVDLPRRPPSGDCNRSALFLSSASPCICKSLPTPTPAHSQEFRLVFFADHHSLSLSLSPPPLPDVASARNGGTALCGAASTGLCMSFTARLFLKRATPEFYSLPSLSPIPIFFPMQPVVSISSHFVHVNVLMQAPPTTTTVNSSATVVSSQIF</sequence>
<accession>A0A0X3PNM5</accession>